<proteinExistence type="predicted"/>
<feature type="non-terminal residue" evidence="1">
    <location>
        <position position="182"/>
    </location>
</feature>
<evidence type="ECO:0000313" key="2">
    <source>
        <dbReference type="Proteomes" id="UP000485058"/>
    </source>
</evidence>
<name>A0A699ZES7_HAELA</name>
<dbReference type="Gene3D" id="2.130.10.10">
    <property type="entry name" value="YVTN repeat-like/Quinoprotein amine dehydrogenase"/>
    <property type="match status" value="1"/>
</dbReference>
<organism evidence="1 2">
    <name type="scientific">Haematococcus lacustris</name>
    <name type="common">Green alga</name>
    <name type="synonym">Haematococcus pluvialis</name>
    <dbReference type="NCBI Taxonomy" id="44745"/>
    <lineage>
        <taxon>Eukaryota</taxon>
        <taxon>Viridiplantae</taxon>
        <taxon>Chlorophyta</taxon>
        <taxon>core chlorophytes</taxon>
        <taxon>Chlorophyceae</taxon>
        <taxon>CS clade</taxon>
        <taxon>Chlamydomonadales</taxon>
        <taxon>Haematococcaceae</taxon>
        <taxon>Haematococcus</taxon>
    </lineage>
</organism>
<protein>
    <submittedName>
        <fullName evidence="1">Uncharacterized protein</fullName>
    </submittedName>
</protein>
<dbReference type="EMBL" id="BLLF01001517">
    <property type="protein sequence ID" value="GFH19760.1"/>
    <property type="molecule type" value="Genomic_DNA"/>
</dbReference>
<feature type="non-terminal residue" evidence="1">
    <location>
        <position position="1"/>
    </location>
</feature>
<gene>
    <name evidence="1" type="ORF">HaLaN_16768</name>
</gene>
<dbReference type="InterPro" id="IPR036322">
    <property type="entry name" value="WD40_repeat_dom_sf"/>
</dbReference>
<comment type="caution">
    <text evidence="1">The sequence shown here is derived from an EMBL/GenBank/DDBJ whole genome shotgun (WGS) entry which is preliminary data.</text>
</comment>
<dbReference type="AlphaFoldDB" id="A0A699ZES7"/>
<dbReference type="InterPro" id="IPR015943">
    <property type="entry name" value="WD40/YVTN_repeat-like_dom_sf"/>
</dbReference>
<reference evidence="1 2" key="1">
    <citation type="submission" date="2020-02" db="EMBL/GenBank/DDBJ databases">
        <title>Draft genome sequence of Haematococcus lacustris strain NIES-144.</title>
        <authorList>
            <person name="Morimoto D."/>
            <person name="Nakagawa S."/>
            <person name="Yoshida T."/>
            <person name="Sawayama S."/>
        </authorList>
    </citation>
    <scope>NUCLEOTIDE SEQUENCE [LARGE SCALE GENOMIC DNA]</scope>
    <source>
        <strain evidence="1 2">NIES-144</strain>
    </source>
</reference>
<evidence type="ECO:0000313" key="1">
    <source>
        <dbReference type="EMBL" id="GFH19760.1"/>
    </source>
</evidence>
<accession>A0A699ZES7</accession>
<dbReference type="Proteomes" id="UP000485058">
    <property type="component" value="Unassembled WGS sequence"/>
</dbReference>
<sequence>MSLVREATCIALNPGGDVVAVGCIDSRVLLMDAKSLAPMAGHDLSGNEVKAITAMQFRPDGQGGHDNVAVMAQVRDGAAAPHGAPSTLCTALQQCHLLPCVFYFFSEQPKPVRFPAPPAQQANTTSIQQSREAIGQALLHFTGYSARDVHDTLEVGHLMMLGLQRNCDDMQCRCGLSCTQWS</sequence>
<dbReference type="SUPFAM" id="SSF50978">
    <property type="entry name" value="WD40 repeat-like"/>
    <property type="match status" value="1"/>
</dbReference>
<keyword evidence="2" id="KW-1185">Reference proteome</keyword>